<dbReference type="VEuPathDB" id="FungiDB:EYZ11_000004"/>
<evidence type="ECO:0008006" key="6">
    <source>
        <dbReference type="Google" id="ProtNLM"/>
    </source>
</evidence>
<dbReference type="AlphaFoldDB" id="A0A4S3JY08"/>
<evidence type="ECO:0000256" key="1">
    <source>
        <dbReference type="ARBA" id="ARBA00038414"/>
    </source>
</evidence>
<sequence>MPATVERRYSILIVNPNTSTHMTESLIPILENLNFSDVLFDFFTAPSKPVTLPDGRIIDGVPSINSGEDSVKSALHCMPFLEPLIRQYDGFLVACYSAHPLVGMLKTAIANLGINALTGGTLGPEGTRKYVTGIFEASVVTSVSLTSSFHLIGDVGFGKAQAKDTFGIVSTGSVWKDELSQAVTKMLVNPEDDRDSTRRFAGVETTGLTAFELHTTPPDEVKRRVSKATERLIKNTSDPVTAICMGCAGMAGMEEAVREGCIKAYGLQQGNRVRIIDGVVAGAGLLVTSCKAGF</sequence>
<dbReference type="InterPro" id="IPR015942">
    <property type="entry name" value="Asp/Glu/hydantoin_racemase"/>
</dbReference>
<dbReference type="Gene3D" id="3.40.50.12500">
    <property type="match status" value="1"/>
</dbReference>
<dbReference type="Proteomes" id="UP000308092">
    <property type="component" value="Unassembled WGS sequence"/>
</dbReference>
<evidence type="ECO:0000313" key="5">
    <source>
        <dbReference type="Proteomes" id="UP000324241"/>
    </source>
</evidence>
<dbReference type="GO" id="GO:0047661">
    <property type="term" value="F:amino-acid racemase activity"/>
    <property type="evidence" value="ECO:0007669"/>
    <property type="project" value="InterPro"/>
</dbReference>
<dbReference type="OrthoDB" id="412018at2759"/>
<dbReference type="PANTHER" id="PTHR28047">
    <property type="entry name" value="PROTEIN DCG1"/>
    <property type="match status" value="1"/>
</dbReference>
<evidence type="ECO:0000313" key="4">
    <source>
        <dbReference type="Proteomes" id="UP000308092"/>
    </source>
</evidence>
<dbReference type="InterPro" id="IPR052186">
    <property type="entry name" value="Hydantoin_racemase-like"/>
</dbReference>
<comment type="caution">
    <text evidence="3">The sequence shown here is derived from an EMBL/GenBank/DDBJ whole genome shotgun (WGS) entry which is preliminary data.</text>
</comment>
<dbReference type="InterPro" id="IPR053714">
    <property type="entry name" value="Iso_Racemase_Enz_sf"/>
</dbReference>
<dbReference type="STRING" id="1220188.A0A4S3JY08"/>
<reference evidence="2 5" key="2">
    <citation type="submission" date="2019-08" db="EMBL/GenBank/DDBJ databases">
        <title>The genome sequence of a newly discovered highly antifungal drug resistant Aspergillus species, Aspergillus tanneri NIH 1004.</title>
        <authorList>
            <person name="Mounaud S."/>
            <person name="Singh I."/>
            <person name="Joardar V."/>
            <person name="Pakala S."/>
            <person name="Pakala S."/>
            <person name="Venepally P."/>
            <person name="Chung J.K."/>
            <person name="Losada L."/>
            <person name="Nierman W.C."/>
        </authorList>
    </citation>
    <scope>NUCLEOTIDE SEQUENCE [LARGE SCALE GENOMIC DNA]</scope>
    <source>
        <strain evidence="2 5">NIH1004</strain>
    </source>
</reference>
<reference evidence="3 4" key="1">
    <citation type="submission" date="2019-03" db="EMBL/GenBank/DDBJ databases">
        <title>The genome sequence of a newly discovered highly antifungal drug resistant Aspergillus species, Aspergillus tanneri NIH 1004.</title>
        <authorList>
            <person name="Mounaud S."/>
            <person name="Singh I."/>
            <person name="Joardar V."/>
            <person name="Pakala S."/>
            <person name="Pakala S."/>
            <person name="Venepally P."/>
            <person name="Hoover J."/>
            <person name="Nierman W."/>
            <person name="Chung J."/>
            <person name="Losada L."/>
        </authorList>
    </citation>
    <scope>NUCLEOTIDE SEQUENCE [LARGE SCALE GENOMIC DNA]</scope>
    <source>
        <strain evidence="3 4">NIH1004</strain>
    </source>
</reference>
<name>A0A4S3JY08_9EURO</name>
<dbReference type="Proteomes" id="UP000324241">
    <property type="component" value="Unassembled WGS sequence"/>
</dbReference>
<gene>
    <name evidence="2" type="ORF">ATNIH1004_000667</name>
    <name evidence="3" type="ORF">EYZ11_000004</name>
</gene>
<evidence type="ECO:0000313" key="2">
    <source>
        <dbReference type="EMBL" id="KAA8651771.1"/>
    </source>
</evidence>
<dbReference type="EMBL" id="QUQM01000002">
    <property type="protein sequence ID" value="KAA8651771.1"/>
    <property type="molecule type" value="Genomic_DNA"/>
</dbReference>
<protein>
    <recommendedName>
        <fullName evidence="6">DCG1-like protein</fullName>
    </recommendedName>
</protein>
<evidence type="ECO:0000313" key="3">
    <source>
        <dbReference type="EMBL" id="THD00440.1"/>
    </source>
</evidence>
<keyword evidence="4" id="KW-1185">Reference proteome</keyword>
<dbReference type="Pfam" id="PF01177">
    <property type="entry name" value="Asp_Glu_race"/>
    <property type="match status" value="1"/>
</dbReference>
<comment type="similarity">
    <text evidence="1">Belongs to the HyuE racemase family.</text>
</comment>
<dbReference type="RefSeq" id="XP_033431132.1">
    <property type="nucleotide sequence ID" value="XM_033565375.1"/>
</dbReference>
<dbReference type="GeneID" id="54323369"/>
<dbReference type="FunFam" id="3.40.50.12500:FF:000003">
    <property type="entry name" value="Hydantoin racemase (Dcg1), putative"/>
    <property type="match status" value="1"/>
</dbReference>
<dbReference type="PANTHER" id="PTHR28047:SF5">
    <property type="entry name" value="PROTEIN DCG1"/>
    <property type="match status" value="1"/>
</dbReference>
<accession>A0A4S3JY08</accession>
<dbReference type="EMBL" id="SOSA01000001">
    <property type="protein sequence ID" value="THD00440.1"/>
    <property type="molecule type" value="Genomic_DNA"/>
</dbReference>
<organism evidence="3 4">
    <name type="scientific">Aspergillus tanneri</name>
    <dbReference type="NCBI Taxonomy" id="1220188"/>
    <lineage>
        <taxon>Eukaryota</taxon>
        <taxon>Fungi</taxon>
        <taxon>Dikarya</taxon>
        <taxon>Ascomycota</taxon>
        <taxon>Pezizomycotina</taxon>
        <taxon>Eurotiomycetes</taxon>
        <taxon>Eurotiomycetidae</taxon>
        <taxon>Eurotiales</taxon>
        <taxon>Aspergillaceae</taxon>
        <taxon>Aspergillus</taxon>
        <taxon>Aspergillus subgen. Circumdati</taxon>
    </lineage>
</organism>
<proteinExistence type="inferred from homology"/>